<feature type="transmembrane region" description="Helical" evidence="2">
    <location>
        <begin position="142"/>
        <end position="164"/>
    </location>
</feature>
<dbReference type="EMBL" id="BAABCB010000001">
    <property type="protein sequence ID" value="GAA4239863.1"/>
    <property type="molecule type" value="Genomic_DNA"/>
</dbReference>
<dbReference type="RefSeq" id="WP_344711700.1">
    <property type="nucleotide sequence ID" value="NZ_BAABCB010000001.1"/>
</dbReference>
<dbReference type="Proteomes" id="UP001501682">
    <property type="component" value="Unassembled WGS sequence"/>
</dbReference>
<feature type="transmembrane region" description="Helical" evidence="2">
    <location>
        <begin position="176"/>
        <end position="198"/>
    </location>
</feature>
<sequence length="298" mass="34682">MNEILESLVDNKAFTIIALTSVLVATSSIILRYLNSTKQQYSDLLEKLKNQREESSESKKRKSIENLIKTSVTDEEKQKYLIDIFRKEINSTVSELDKKLKEEYENKNDPENFRLSQLTENFNQVRKRLLNELSSLSRRANLNLTIGIISSTIAIAFLFYSGIYSSANYEGKWFNFITYFIPKLSLLLFLGTFSFYFLNLYKSNLGVIQNYQSDLNDVDFKIIAITTTLLSGHTDKEIHLNELVKNVSNSQWNKILKNGESTVELQKLKENNYFDKDIVFKLWTMSQLFSKDSEKKNE</sequence>
<protein>
    <submittedName>
        <fullName evidence="3">Uncharacterized protein</fullName>
    </submittedName>
</protein>
<evidence type="ECO:0000256" key="2">
    <source>
        <dbReference type="SAM" id="Phobius"/>
    </source>
</evidence>
<keyword evidence="2" id="KW-0812">Transmembrane</keyword>
<evidence type="ECO:0000313" key="4">
    <source>
        <dbReference type="Proteomes" id="UP001501682"/>
    </source>
</evidence>
<proteinExistence type="predicted"/>
<keyword evidence="2" id="KW-0472">Membrane</keyword>
<keyword evidence="1" id="KW-0175">Coiled coil</keyword>
<gene>
    <name evidence="3" type="ORF">GCM10022292_00040</name>
</gene>
<feature type="transmembrane region" description="Helical" evidence="2">
    <location>
        <begin position="13"/>
        <end position="34"/>
    </location>
</feature>
<evidence type="ECO:0000256" key="1">
    <source>
        <dbReference type="SAM" id="Coils"/>
    </source>
</evidence>
<accession>A0ABP8CIY0</accession>
<reference evidence="4" key="1">
    <citation type="journal article" date="2019" name="Int. J. Syst. Evol. Microbiol.">
        <title>The Global Catalogue of Microorganisms (GCM) 10K type strain sequencing project: providing services to taxonomists for standard genome sequencing and annotation.</title>
        <authorList>
            <consortium name="The Broad Institute Genomics Platform"/>
            <consortium name="The Broad Institute Genome Sequencing Center for Infectious Disease"/>
            <person name="Wu L."/>
            <person name="Ma J."/>
        </authorList>
    </citation>
    <scope>NUCLEOTIDE SEQUENCE [LARGE SCALE GENOMIC DNA]</scope>
    <source>
        <strain evidence="4">JCM 17633</strain>
    </source>
</reference>
<name>A0ABP8CIY0_9FLAO</name>
<feature type="coiled-coil region" evidence="1">
    <location>
        <begin position="31"/>
        <end position="106"/>
    </location>
</feature>
<evidence type="ECO:0000313" key="3">
    <source>
        <dbReference type="EMBL" id="GAA4239863.1"/>
    </source>
</evidence>
<keyword evidence="4" id="KW-1185">Reference proteome</keyword>
<comment type="caution">
    <text evidence="3">The sequence shown here is derived from an EMBL/GenBank/DDBJ whole genome shotgun (WGS) entry which is preliminary data.</text>
</comment>
<keyword evidence="2" id="KW-1133">Transmembrane helix</keyword>
<organism evidence="3 4">
    <name type="scientific">Winogradskyella damuponensis</name>
    <dbReference type="NCBI Taxonomy" id="943939"/>
    <lineage>
        <taxon>Bacteria</taxon>
        <taxon>Pseudomonadati</taxon>
        <taxon>Bacteroidota</taxon>
        <taxon>Flavobacteriia</taxon>
        <taxon>Flavobacteriales</taxon>
        <taxon>Flavobacteriaceae</taxon>
        <taxon>Winogradskyella</taxon>
    </lineage>
</organism>